<dbReference type="InterPro" id="IPR011010">
    <property type="entry name" value="DNA_brk_join_enz"/>
</dbReference>
<name>A0A9X3AJ10_9GAMM</name>
<dbReference type="RefSeq" id="WP_260977037.1">
    <property type="nucleotide sequence ID" value="NZ_JAOANI010000022.1"/>
</dbReference>
<evidence type="ECO:0000313" key="8">
    <source>
        <dbReference type="EMBL" id="MCT7360196.1"/>
    </source>
</evidence>
<dbReference type="Pfam" id="PF00589">
    <property type="entry name" value="Phage_integrase"/>
    <property type="match status" value="1"/>
</dbReference>
<dbReference type="PANTHER" id="PTHR30349">
    <property type="entry name" value="PHAGE INTEGRASE-RELATED"/>
    <property type="match status" value="1"/>
</dbReference>
<dbReference type="EMBL" id="JAOANI010000022">
    <property type="protein sequence ID" value="MCT7360196.1"/>
    <property type="molecule type" value="Genomic_DNA"/>
</dbReference>
<gene>
    <name evidence="8" type="ORF">NYR02_14335</name>
</gene>
<dbReference type="InterPro" id="IPR050090">
    <property type="entry name" value="Tyrosine_recombinase_XerCD"/>
</dbReference>
<dbReference type="PROSITE" id="PS51898">
    <property type="entry name" value="TYR_RECOMBINASE"/>
    <property type="match status" value="1"/>
</dbReference>
<proteinExistence type="inferred from homology"/>
<evidence type="ECO:0000256" key="1">
    <source>
        <dbReference type="ARBA" id="ARBA00008857"/>
    </source>
</evidence>
<evidence type="ECO:0000256" key="2">
    <source>
        <dbReference type="ARBA" id="ARBA00022908"/>
    </source>
</evidence>
<evidence type="ECO:0000259" key="7">
    <source>
        <dbReference type="PROSITE" id="PS51900"/>
    </source>
</evidence>
<dbReference type="InterPro" id="IPR013762">
    <property type="entry name" value="Integrase-like_cat_sf"/>
</dbReference>
<reference evidence="8" key="2">
    <citation type="submission" date="2022-08" db="EMBL/GenBank/DDBJ databases">
        <authorList>
            <person name="Dong C."/>
        </authorList>
    </citation>
    <scope>NUCLEOTIDE SEQUENCE</scope>
    <source>
        <strain evidence="8">59MF3M-4</strain>
    </source>
</reference>
<feature type="domain" description="Core-binding (CB)" evidence="7">
    <location>
        <begin position="111"/>
        <end position="222"/>
    </location>
</feature>
<evidence type="ECO:0000256" key="4">
    <source>
        <dbReference type="ARBA" id="ARBA00023172"/>
    </source>
</evidence>
<sequence length="474" mass="54352">MKPKQIEKEAQKLAKELYEDWLLKFEALDIPERERLSYLDSMLQSDDGGYSDLCDLVYDGKLDNEALRDAKADLLYVDMKRAYVRKYRNPRLQLESDTASVSAPATSAKVILIGDALEEFLQEKQAKDPNVKAATLDEYRAAVRDFCEITEIQTVSEVTHDSAKHFRNTLKELPKQHRAKSQYKSMSIADLQSLNLPDSQKPSPKTINGKLANLSSLFDYLIQTDAASKNPFTGLQLRAETNSYEAFTSADLKTIFSSAIYSDPKYRRSTRTGTQSHWWLMVLAAFTGARIGELVQLRTQDINETADIPTLTITDDGEDMSVKTNAGIRTLPIHAALVELGFLDYVERLKKAGINRILPQIKMGTKKPGEVASKWFNERYRERCFPQFKEDKKVFHSFRHAFISQSLRCDMDIHKLQQMVGHEPKYLNETATYSDGFSIQQLKTEMDKFRYDDFSITDIKESWRELHQFTVNNV</sequence>
<keyword evidence="3 5" id="KW-0238">DNA-binding</keyword>
<reference evidence="8" key="1">
    <citation type="journal article" date="2022" name="Front. Microbiol.">
        <title>Genome-based taxonomic rearrangement of Oceanobacter-related bacteria including the description of Thalassolituus hydrocarbonoclasticus sp. nov. and Thalassolituus pacificus sp. nov. and emended description of the genus Thalassolituus.</title>
        <authorList>
            <person name="Dong C."/>
            <person name="Wei L."/>
            <person name="Wang J."/>
            <person name="Lai Q."/>
            <person name="Huang Z."/>
            <person name="Shao Z."/>
        </authorList>
    </citation>
    <scope>NUCLEOTIDE SEQUENCE</scope>
    <source>
        <strain evidence="8">59MF3M-4</strain>
    </source>
</reference>
<evidence type="ECO:0000256" key="3">
    <source>
        <dbReference type="ARBA" id="ARBA00023125"/>
    </source>
</evidence>
<evidence type="ECO:0000313" key="9">
    <source>
        <dbReference type="Proteomes" id="UP001147830"/>
    </source>
</evidence>
<dbReference type="InterPro" id="IPR044068">
    <property type="entry name" value="CB"/>
</dbReference>
<evidence type="ECO:0000259" key="6">
    <source>
        <dbReference type="PROSITE" id="PS51898"/>
    </source>
</evidence>
<dbReference type="AlphaFoldDB" id="A0A9X3AJ10"/>
<keyword evidence="4" id="KW-0233">DNA recombination</keyword>
<evidence type="ECO:0000256" key="5">
    <source>
        <dbReference type="PROSITE-ProRule" id="PRU01248"/>
    </source>
</evidence>
<dbReference type="GO" id="GO:0006310">
    <property type="term" value="P:DNA recombination"/>
    <property type="evidence" value="ECO:0007669"/>
    <property type="project" value="UniProtKB-KW"/>
</dbReference>
<organism evidence="8 9">
    <name type="scientific">Thalassolituus pacificus</name>
    <dbReference type="NCBI Taxonomy" id="2975440"/>
    <lineage>
        <taxon>Bacteria</taxon>
        <taxon>Pseudomonadati</taxon>
        <taxon>Pseudomonadota</taxon>
        <taxon>Gammaproteobacteria</taxon>
        <taxon>Oceanospirillales</taxon>
        <taxon>Oceanospirillaceae</taxon>
        <taxon>Thalassolituus</taxon>
    </lineage>
</organism>
<dbReference type="Gene3D" id="1.10.443.10">
    <property type="entry name" value="Intergrase catalytic core"/>
    <property type="match status" value="1"/>
</dbReference>
<protein>
    <submittedName>
        <fullName evidence="8">Site-specific integrase</fullName>
    </submittedName>
</protein>
<dbReference type="Proteomes" id="UP001147830">
    <property type="component" value="Unassembled WGS sequence"/>
</dbReference>
<dbReference type="InterPro" id="IPR002104">
    <property type="entry name" value="Integrase_catalytic"/>
</dbReference>
<accession>A0A9X3AJ10</accession>
<dbReference type="GO" id="GO:0003677">
    <property type="term" value="F:DNA binding"/>
    <property type="evidence" value="ECO:0007669"/>
    <property type="project" value="UniProtKB-UniRule"/>
</dbReference>
<dbReference type="SUPFAM" id="SSF56349">
    <property type="entry name" value="DNA breaking-rejoining enzymes"/>
    <property type="match status" value="1"/>
</dbReference>
<dbReference type="CDD" id="cd01184">
    <property type="entry name" value="INT_C_like_1"/>
    <property type="match status" value="1"/>
</dbReference>
<dbReference type="PANTHER" id="PTHR30349:SF41">
    <property type="entry name" value="INTEGRASE_RECOMBINASE PROTEIN MJ0367-RELATED"/>
    <property type="match status" value="1"/>
</dbReference>
<comment type="similarity">
    <text evidence="1">Belongs to the 'phage' integrase family.</text>
</comment>
<comment type="caution">
    <text evidence="8">The sequence shown here is derived from an EMBL/GenBank/DDBJ whole genome shotgun (WGS) entry which is preliminary data.</text>
</comment>
<dbReference type="GO" id="GO:0015074">
    <property type="term" value="P:DNA integration"/>
    <property type="evidence" value="ECO:0007669"/>
    <property type="project" value="UniProtKB-KW"/>
</dbReference>
<dbReference type="PROSITE" id="PS51900">
    <property type="entry name" value="CB"/>
    <property type="match status" value="1"/>
</dbReference>
<keyword evidence="2" id="KW-0229">DNA integration</keyword>
<dbReference type="InterPro" id="IPR010998">
    <property type="entry name" value="Integrase_recombinase_N"/>
</dbReference>
<keyword evidence="9" id="KW-1185">Reference proteome</keyword>
<feature type="domain" description="Tyr recombinase" evidence="6">
    <location>
        <begin position="242"/>
        <end position="447"/>
    </location>
</feature>
<dbReference type="Gene3D" id="1.10.150.130">
    <property type="match status" value="1"/>
</dbReference>